<reference evidence="7" key="5">
    <citation type="journal article" date="2021" name="G3 (Bethesda)">
        <title>Aegilops tauschii genome assembly Aet v5.0 features greater sequence contiguity and improved annotation.</title>
        <authorList>
            <person name="Wang L."/>
            <person name="Zhu T."/>
            <person name="Rodriguez J.C."/>
            <person name="Deal K.R."/>
            <person name="Dubcovsky J."/>
            <person name="McGuire P.E."/>
            <person name="Lux T."/>
            <person name="Spannagl M."/>
            <person name="Mayer K.F.X."/>
            <person name="Baldrich P."/>
            <person name="Meyers B.C."/>
            <person name="Huo N."/>
            <person name="Gu Y.Q."/>
            <person name="Zhou H."/>
            <person name="Devos K.M."/>
            <person name="Bennetzen J.L."/>
            <person name="Unver T."/>
            <person name="Budak H."/>
            <person name="Gulick P.J."/>
            <person name="Galiba G."/>
            <person name="Kalapos B."/>
            <person name="Nelson D.R."/>
            <person name="Li P."/>
            <person name="You F.M."/>
            <person name="Luo M.C."/>
            <person name="Dvorak J."/>
        </authorList>
    </citation>
    <scope>NUCLEOTIDE SEQUENCE [LARGE SCALE GENOMIC DNA]</scope>
    <source>
        <strain evidence="7">cv. AL8/78</strain>
    </source>
</reference>
<keyword evidence="8" id="KW-1185">Reference proteome</keyword>
<feature type="domain" description="Disease resistance N-terminal" evidence="6">
    <location>
        <begin position="28"/>
        <end position="113"/>
    </location>
</feature>
<evidence type="ECO:0000256" key="3">
    <source>
        <dbReference type="ARBA" id="ARBA00022737"/>
    </source>
</evidence>
<evidence type="ECO:0000256" key="5">
    <source>
        <dbReference type="ARBA" id="ARBA00022821"/>
    </source>
</evidence>
<evidence type="ECO:0000256" key="2">
    <source>
        <dbReference type="ARBA" id="ARBA00022614"/>
    </source>
</evidence>
<keyword evidence="4" id="KW-0547">Nucleotide-binding</keyword>
<reference evidence="8" key="1">
    <citation type="journal article" date="2014" name="Science">
        <title>Ancient hybridizations among the ancestral genomes of bread wheat.</title>
        <authorList>
            <consortium name="International Wheat Genome Sequencing Consortium,"/>
            <person name="Marcussen T."/>
            <person name="Sandve S.R."/>
            <person name="Heier L."/>
            <person name="Spannagl M."/>
            <person name="Pfeifer M."/>
            <person name="Jakobsen K.S."/>
            <person name="Wulff B.B."/>
            <person name="Steuernagel B."/>
            <person name="Mayer K.F."/>
            <person name="Olsen O.A."/>
        </authorList>
    </citation>
    <scope>NUCLEOTIDE SEQUENCE [LARGE SCALE GENOMIC DNA]</scope>
    <source>
        <strain evidence="8">cv. AL8/78</strain>
    </source>
</reference>
<keyword evidence="5" id="KW-0611">Plant defense</keyword>
<sequence>VSVEGILVLPGVLGEMSGLLGTFVDAAIGWLVQSILDSLFTEQMVAWTQEIGLAEDVEKLELEMREVETVLSTAEGRKIENMSLAKSLGHLKELLHDSEDVMDELDYYRLQQQIEE</sequence>
<evidence type="ECO:0000256" key="4">
    <source>
        <dbReference type="ARBA" id="ARBA00022741"/>
    </source>
</evidence>
<comment type="similarity">
    <text evidence="1">Belongs to the disease resistance NB-LRR family.</text>
</comment>
<dbReference type="Gene3D" id="1.20.5.4130">
    <property type="match status" value="1"/>
</dbReference>
<dbReference type="Gramene" id="AET2Gv21025500.6">
    <property type="protein sequence ID" value="AET2Gv21025500.6"/>
    <property type="gene ID" value="AET2Gv21025500"/>
</dbReference>
<evidence type="ECO:0000259" key="6">
    <source>
        <dbReference type="Pfam" id="PF18052"/>
    </source>
</evidence>
<dbReference type="EnsemblPlants" id="AET2Gv21025500.6">
    <property type="protein sequence ID" value="AET2Gv21025500.6"/>
    <property type="gene ID" value="AET2Gv21025500"/>
</dbReference>
<dbReference type="GO" id="GO:0006952">
    <property type="term" value="P:defense response"/>
    <property type="evidence" value="ECO:0007669"/>
    <property type="project" value="UniProtKB-KW"/>
</dbReference>
<dbReference type="InterPro" id="IPR041118">
    <property type="entry name" value="Rx_N"/>
</dbReference>
<reference evidence="8" key="2">
    <citation type="journal article" date="2017" name="Nat. Plants">
        <title>The Aegilops tauschii genome reveals multiple impacts of transposons.</title>
        <authorList>
            <person name="Zhao G."/>
            <person name="Zou C."/>
            <person name="Li K."/>
            <person name="Wang K."/>
            <person name="Li T."/>
            <person name="Gao L."/>
            <person name="Zhang X."/>
            <person name="Wang H."/>
            <person name="Yang Z."/>
            <person name="Liu X."/>
            <person name="Jiang W."/>
            <person name="Mao L."/>
            <person name="Kong X."/>
            <person name="Jiao Y."/>
            <person name="Jia J."/>
        </authorList>
    </citation>
    <scope>NUCLEOTIDE SEQUENCE [LARGE SCALE GENOMIC DNA]</scope>
    <source>
        <strain evidence="8">cv. AL8/78</strain>
    </source>
</reference>
<evidence type="ECO:0000313" key="7">
    <source>
        <dbReference type="EnsemblPlants" id="AET2Gv21025500.6"/>
    </source>
</evidence>
<accession>A0A453CZG8</accession>
<evidence type="ECO:0000313" key="8">
    <source>
        <dbReference type="Proteomes" id="UP000015105"/>
    </source>
</evidence>
<proteinExistence type="inferred from homology"/>
<reference evidence="7" key="4">
    <citation type="submission" date="2019-03" db="UniProtKB">
        <authorList>
            <consortium name="EnsemblPlants"/>
        </authorList>
    </citation>
    <scope>IDENTIFICATION</scope>
</reference>
<protein>
    <recommendedName>
        <fullName evidence="6">Disease resistance N-terminal domain-containing protein</fullName>
    </recommendedName>
</protein>
<dbReference type="AlphaFoldDB" id="A0A453CZG8"/>
<dbReference type="Pfam" id="PF18052">
    <property type="entry name" value="Rx_N"/>
    <property type="match status" value="1"/>
</dbReference>
<evidence type="ECO:0000256" key="1">
    <source>
        <dbReference type="ARBA" id="ARBA00008894"/>
    </source>
</evidence>
<reference evidence="7" key="3">
    <citation type="journal article" date="2017" name="Nature">
        <title>Genome sequence of the progenitor of the wheat D genome Aegilops tauschii.</title>
        <authorList>
            <person name="Luo M.C."/>
            <person name="Gu Y.Q."/>
            <person name="Puiu D."/>
            <person name="Wang H."/>
            <person name="Twardziok S.O."/>
            <person name="Deal K.R."/>
            <person name="Huo N."/>
            <person name="Zhu T."/>
            <person name="Wang L."/>
            <person name="Wang Y."/>
            <person name="McGuire P.E."/>
            <person name="Liu S."/>
            <person name="Long H."/>
            <person name="Ramasamy R.K."/>
            <person name="Rodriguez J.C."/>
            <person name="Van S.L."/>
            <person name="Yuan L."/>
            <person name="Wang Z."/>
            <person name="Xia Z."/>
            <person name="Xiao L."/>
            <person name="Anderson O.D."/>
            <person name="Ouyang S."/>
            <person name="Liang Y."/>
            <person name="Zimin A.V."/>
            <person name="Pertea G."/>
            <person name="Qi P."/>
            <person name="Bennetzen J.L."/>
            <person name="Dai X."/>
            <person name="Dawson M.W."/>
            <person name="Muller H.G."/>
            <person name="Kugler K."/>
            <person name="Rivarola-Duarte L."/>
            <person name="Spannagl M."/>
            <person name="Mayer K.F.X."/>
            <person name="Lu F.H."/>
            <person name="Bevan M.W."/>
            <person name="Leroy P."/>
            <person name="Li P."/>
            <person name="You F.M."/>
            <person name="Sun Q."/>
            <person name="Liu Z."/>
            <person name="Lyons E."/>
            <person name="Wicker T."/>
            <person name="Salzberg S.L."/>
            <person name="Devos K.M."/>
            <person name="Dvorak J."/>
        </authorList>
    </citation>
    <scope>NUCLEOTIDE SEQUENCE [LARGE SCALE GENOMIC DNA]</scope>
    <source>
        <strain evidence="7">cv. AL8/78</strain>
    </source>
</reference>
<keyword evidence="2" id="KW-0433">Leucine-rich repeat</keyword>
<organism evidence="7 8">
    <name type="scientific">Aegilops tauschii subsp. strangulata</name>
    <name type="common">Goatgrass</name>
    <dbReference type="NCBI Taxonomy" id="200361"/>
    <lineage>
        <taxon>Eukaryota</taxon>
        <taxon>Viridiplantae</taxon>
        <taxon>Streptophyta</taxon>
        <taxon>Embryophyta</taxon>
        <taxon>Tracheophyta</taxon>
        <taxon>Spermatophyta</taxon>
        <taxon>Magnoliopsida</taxon>
        <taxon>Liliopsida</taxon>
        <taxon>Poales</taxon>
        <taxon>Poaceae</taxon>
        <taxon>BOP clade</taxon>
        <taxon>Pooideae</taxon>
        <taxon>Triticodae</taxon>
        <taxon>Triticeae</taxon>
        <taxon>Triticinae</taxon>
        <taxon>Aegilops</taxon>
    </lineage>
</organism>
<keyword evidence="3" id="KW-0677">Repeat</keyword>
<dbReference type="Proteomes" id="UP000015105">
    <property type="component" value="Chromosome 2D"/>
</dbReference>
<dbReference type="GO" id="GO:0000166">
    <property type="term" value="F:nucleotide binding"/>
    <property type="evidence" value="ECO:0007669"/>
    <property type="project" value="UniProtKB-KW"/>
</dbReference>
<name>A0A453CZG8_AEGTS</name>